<dbReference type="AlphaFoldDB" id="A0A430B0F0"/>
<sequence>MQTKKLFQALADNPVIAAVKDESDLEEALATDVTIIFVLHSTIFNIYDMSKKINAAGKIGFIHFNFIKGLSDENMSLKYLKENTSFDGIITTKASHIPAAKALGFYTIQRIFLLDSMSMENIHTQVPTKHVDLIEILPNVSGKIIHSVRKKIYRPLIVSGLIIDKEDVMNALSNGAIAISSTNHSVWKL</sequence>
<dbReference type="PANTHER" id="PTHR35787">
    <property type="entry name" value="GLYCEROL UPTAKE OPERON ANTITERMINATOR REGULATORY PROTEIN"/>
    <property type="match status" value="1"/>
</dbReference>
<dbReference type="OrthoDB" id="9799580at2"/>
<evidence type="ECO:0000313" key="2">
    <source>
        <dbReference type="EMBL" id="RSU13798.1"/>
    </source>
</evidence>
<organism evidence="2 3">
    <name type="scientific">Vagococcus acidifermentans</name>
    <dbReference type="NCBI Taxonomy" id="564710"/>
    <lineage>
        <taxon>Bacteria</taxon>
        <taxon>Bacillati</taxon>
        <taxon>Bacillota</taxon>
        <taxon>Bacilli</taxon>
        <taxon>Lactobacillales</taxon>
        <taxon>Enterococcaceae</taxon>
        <taxon>Vagococcus</taxon>
    </lineage>
</organism>
<name>A0A430B0F0_9ENTE</name>
<dbReference type="GO" id="GO:0006355">
    <property type="term" value="P:regulation of DNA-templated transcription"/>
    <property type="evidence" value="ECO:0007669"/>
    <property type="project" value="InterPro"/>
</dbReference>
<evidence type="ECO:0000313" key="3">
    <source>
        <dbReference type="Proteomes" id="UP000286773"/>
    </source>
</evidence>
<keyword evidence="1" id="KW-0694">RNA-binding</keyword>
<dbReference type="InterPro" id="IPR006699">
    <property type="entry name" value="GlpP"/>
</dbReference>
<dbReference type="InterPro" id="IPR013785">
    <property type="entry name" value="Aldolase_TIM"/>
</dbReference>
<dbReference type="SUPFAM" id="SSF110391">
    <property type="entry name" value="GlpP-like"/>
    <property type="match status" value="1"/>
</dbReference>
<reference evidence="2 3" key="1">
    <citation type="submission" date="2017-05" db="EMBL/GenBank/DDBJ databases">
        <title>Vagococcus spp. assemblies.</title>
        <authorList>
            <person name="Gulvik C.A."/>
        </authorList>
    </citation>
    <scope>NUCLEOTIDE SEQUENCE [LARGE SCALE GENOMIC DNA]</scope>
    <source>
        <strain evidence="2 3">LMG 24798</strain>
    </source>
</reference>
<dbReference type="Proteomes" id="UP000286773">
    <property type="component" value="Unassembled WGS sequence"/>
</dbReference>
<dbReference type="PIRSF" id="PIRSF016897">
    <property type="entry name" value="GlpP"/>
    <property type="match status" value="1"/>
</dbReference>
<evidence type="ECO:0000256" key="1">
    <source>
        <dbReference type="PIRNR" id="PIRNR016897"/>
    </source>
</evidence>
<keyword evidence="1" id="KW-0319">Glycerol metabolism</keyword>
<keyword evidence="1" id="KW-0804">Transcription</keyword>
<dbReference type="GO" id="GO:0003723">
    <property type="term" value="F:RNA binding"/>
    <property type="evidence" value="ECO:0007669"/>
    <property type="project" value="UniProtKB-KW"/>
</dbReference>
<dbReference type="Gene3D" id="3.20.20.70">
    <property type="entry name" value="Aldolase class I"/>
    <property type="match status" value="1"/>
</dbReference>
<dbReference type="Pfam" id="PF04309">
    <property type="entry name" value="G3P_antiterm"/>
    <property type="match status" value="1"/>
</dbReference>
<comment type="caution">
    <text evidence="2">The sequence shown here is derived from an EMBL/GenBank/DDBJ whole genome shotgun (WGS) entry which is preliminary data.</text>
</comment>
<keyword evidence="3" id="KW-1185">Reference proteome</keyword>
<proteinExistence type="predicted"/>
<dbReference type="EMBL" id="NGKC01000002">
    <property type="protein sequence ID" value="RSU13798.1"/>
    <property type="molecule type" value="Genomic_DNA"/>
</dbReference>
<dbReference type="PANTHER" id="PTHR35787:SF1">
    <property type="entry name" value="GLYCEROL UPTAKE OPERON ANTITERMINATOR REGULATORY PROTEIN"/>
    <property type="match status" value="1"/>
</dbReference>
<dbReference type="RefSeq" id="WP_126812104.1">
    <property type="nucleotide sequence ID" value="NZ_NGKC01000002.1"/>
</dbReference>
<keyword evidence="1" id="KW-0805">Transcription regulation</keyword>
<protein>
    <recommendedName>
        <fullName evidence="1">Glycerol uptake operon antiterminator regulatory protein</fullName>
    </recommendedName>
</protein>
<dbReference type="GO" id="GO:0006071">
    <property type="term" value="P:glycerol metabolic process"/>
    <property type="evidence" value="ECO:0007669"/>
    <property type="project" value="UniProtKB-UniRule"/>
</dbReference>
<comment type="function">
    <text evidence="1">Regulates expression of the glpD operon. In the presence of glycerol 3-phosphate (G3P) causes antitermination of transcription of glpD at the inverted repeat of the leader region to enhance its transcription. Binds and stabilizes glpD leader mRNA.</text>
</comment>
<accession>A0A430B0F0</accession>
<gene>
    <name evidence="2" type="ORF">CBF27_02550</name>
</gene>